<accession>A0A939GZG2</accession>
<proteinExistence type="predicted"/>
<organism evidence="2 3">
    <name type="scientific">Comamonas denitrificans</name>
    <dbReference type="NCBI Taxonomy" id="117506"/>
    <lineage>
        <taxon>Bacteria</taxon>
        <taxon>Pseudomonadati</taxon>
        <taxon>Pseudomonadota</taxon>
        <taxon>Betaproteobacteria</taxon>
        <taxon>Burkholderiales</taxon>
        <taxon>Comamonadaceae</taxon>
        <taxon>Comamonas</taxon>
    </lineage>
</organism>
<dbReference type="Proteomes" id="UP000664731">
    <property type="component" value="Unassembled WGS sequence"/>
</dbReference>
<protein>
    <submittedName>
        <fullName evidence="2">DUF2523 domain-containing protein</fullName>
    </submittedName>
</protein>
<feature type="transmembrane region" description="Helical" evidence="1">
    <location>
        <begin position="12"/>
        <end position="37"/>
    </location>
</feature>
<keyword evidence="1" id="KW-0812">Transmembrane</keyword>
<evidence type="ECO:0000313" key="3">
    <source>
        <dbReference type="Proteomes" id="UP000664731"/>
    </source>
</evidence>
<dbReference type="Pfam" id="PF10734">
    <property type="entry name" value="DUF2523"/>
    <property type="match status" value="1"/>
</dbReference>
<gene>
    <name evidence="2" type="ORF">J1777_06485</name>
</gene>
<evidence type="ECO:0000256" key="1">
    <source>
        <dbReference type="SAM" id="Phobius"/>
    </source>
</evidence>
<sequence>MPVIAGIIWGGLLNIVGTLVGRVFLAIGLGVVSYIGFGSVLDQITSVGRDSLVGLPPEFKQILGLLRIGEVFTMYSSTVSIKMMYQYGLSNGTIKRMRYR</sequence>
<keyword evidence="1" id="KW-0472">Membrane</keyword>
<evidence type="ECO:0000313" key="2">
    <source>
        <dbReference type="EMBL" id="MBO1249479.1"/>
    </source>
</evidence>
<dbReference type="RefSeq" id="WP_207574999.1">
    <property type="nucleotide sequence ID" value="NZ_JAFNME010000010.1"/>
</dbReference>
<comment type="caution">
    <text evidence="2">The sequence shown here is derived from an EMBL/GenBank/DDBJ whole genome shotgun (WGS) entry which is preliminary data.</text>
</comment>
<keyword evidence="1" id="KW-1133">Transmembrane helix</keyword>
<dbReference type="InterPro" id="IPR019670">
    <property type="entry name" value="DUF2523"/>
</dbReference>
<keyword evidence="3" id="KW-1185">Reference proteome</keyword>
<dbReference type="AlphaFoldDB" id="A0A939GZG2"/>
<dbReference type="EMBL" id="JAFNME010000010">
    <property type="protein sequence ID" value="MBO1249479.1"/>
    <property type="molecule type" value="Genomic_DNA"/>
</dbReference>
<name>A0A939GZG2_9BURK</name>
<reference evidence="2" key="1">
    <citation type="submission" date="2021-03" db="EMBL/GenBank/DDBJ databases">
        <title>Comamonas denitrificans.</title>
        <authorList>
            <person name="Finster K."/>
        </authorList>
    </citation>
    <scope>NUCLEOTIDE SEQUENCE</scope>
    <source>
        <strain evidence="2">MM2021_4</strain>
    </source>
</reference>